<comment type="similarity">
    <text evidence="2">Belongs to the MscS (TC 1.A.23) family.</text>
</comment>
<evidence type="ECO:0000259" key="8">
    <source>
        <dbReference type="Pfam" id="PF00924"/>
    </source>
</evidence>
<dbReference type="Proteomes" id="UP001597459">
    <property type="component" value="Unassembled WGS sequence"/>
</dbReference>
<evidence type="ECO:0000256" key="3">
    <source>
        <dbReference type="ARBA" id="ARBA00022475"/>
    </source>
</evidence>
<dbReference type="InterPro" id="IPR045275">
    <property type="entry name" value="MscS_archaea/bacteria_type"/>
</dbReference>
<dbReference type="Gene3D" id="2.30.30.60">
    <property type="match status" value="1"/>
</dbReference>
<gene>
    <name evidence="9" type="ORF">ACFSTE_19760</name>
</gene>
<comment type="subcellular location">
    <subcellularLocation>
        <location evidence="1">Cell membrane</location>
        <topology evidence="1">Multi-pass membrane protein</topology>
    </subcellularLocation>
</comment>
<dbReference type="RefSeq" id="WP_176029945.1">
    <property type="nucleotide sequence ID" value="NZ_JBHSJV010000001.1"/>
</dbReference>
<dbReference type="Gene3D" id="1.10.287.1260">
    <property type="match status" value="1"/>
</dbReference>
<comment type="caution">
    <text evidence="9">The sequence shown here is derived from an EMBL/GenBank/DDBJ whole genome shotgun (WGS) entry which is preliminary data.</text>
</comment>
<dbReference type="Gene3D" id="3.30.70.100">
    <property type="match status" value="1"/>
</dbReference>
<proteinExistence type="inferred from homology"/>
<dbReference type="Pfam" id="PF00924">
    <property type="entry name" value="MS_channel_2nd"/>
    <property type="match status" value="1"/>
</dbReference>
<dbReference type="EMBL" id="JBHULX010000039">
    <property type="protein sequence ID" value="MFD2593084.1"/>
    <property type="molecule type" value="Genomic_DNA"/>
</dbReference>
<dbReference type="InterPro" id="IPR011014">
    <property type="entry name" value="MscS_channel_TM-2"/>
</dbReference>
<dbReference type="SUPFAM" id="SSF82861">
    <property type="entry name" value="Mechanosensitive channel protein MscS (YggB), transmembrane region"/>
    <property type="match status" value="1"/>
</dbReference>
<keyword evidence="6 7" id="KW-0472">Membrane</keyword>
<dbReference type="SUPFAM" id="SSF50182">
    <property type="entry name" value="Sm-like ribonucleoproteins"/>
    <property type="match status" value="1"/>
</dbReference>
<dbReference type="SUPFAM" id="SSF82689">
    <property type="entry name" value="Mechanosensitive channel protein MscS (YggB), C-terminal domain"/>
    <property type="match status" value="1"/>
</dbReference>
<keyword evidence="5 7" id="KW-1133">Transmembrane helix</keyword>
<evidence type="ECO:0000256" key="4">
    <source>
        <dbReference type="ARBA" id="ARBA00022692"/>
    </source>
</evidence>
<name>A0ABW5NDX3_9FLAO</name>
<evidence type="ECO:0000256" key="5">
    <source>
        <dbReference type="ARBA" id="ARBA00022989"/>
    </source>
</evidence>
<dbReference type="PANTHER" id="PTHR30221:SF8">
    <property type="entry name" value="SMALL-CONDUCTANCE MECHANOSENSITIVE CHANNEL"/>
    <property type="match status" value="1"/>
</dbReference>
<evidence type="ECO:0000256" key="1">
    <source>
        <dbReference type="ARBA" id="ARBA00004651"/>
    </source>
</evidence>
<protein>
    <submittedName>
        <fullName evidence="9">Mechanosensitive ion channel family protein</fullName>
    </submittedName>
</protein>
<evidence type="ECO:0000313" key="9">
    <source>
        <dbReference type="EMBL" id="MFD2593084.1"/>
    </source>
</evidence>
<keyword evidence="10" id="KW-1185">Reference proteome</keyword>
<organism evidence="9 10">
    <name type="scientific">Aquimarina hainanensis</name>
    <dbReference type="NCBI Taxonomy" id="1578017"/>
    <lineage>
        <taxon>Bacteria</taxon>
        <taxon>Pseudomonadati</taxon>
        <taxon>Bacteroidota</taxon>
        <taxon>Flavobacteriia</taxon>
        <taxon>Flavobacteriales</taxon>
        <taxon>Flavobacteriaceae</taxon>
        <taxon>Aquimarina</taxon>
    </lineage>
</organism>
<evidence type="ECO:0000256" key="2">
    <source>
        <dbReference type="ARBA" id="ARBA00008017"/>
    </source>
</evidence>
<dbReference type="PANTHER" id="PTHR30221">
    <property type="entry name" value="SMALL-CONDUCTANCE MECHANOSENSITIVE CHANNEL"/>
    <property type="match status" value="1"/>
</dbReference>
<accession>A0ABW5NDX3</accession>
<feature type="domain" description="Mechanosensitive ion channel MscS" evidence="8">
    <location>
        <begin position="109"/>
        <end position="174"/>
    </location>
</feature>
<dbReference type="InterPro" id="IPR011066">
    <property type="entry name" value="MscS_channel_C_sf"/>
</dbReference>
<feature type="transmembrane region" description="Helical" evidence="7">
    <location>
        <begin position="89"/>
        <end position="121"/>
    </location>
</feature>
<evidence type="ECO:0000256" key="7">
    <source>
        <dbReference type="SAM" id="Phobius"/>
    </source>
</evidence>
<dbReference type="InterPro" id="IPR006685">
    <property type="entry name" value="MscS_channel_2nd"/>
</dbReference>
<keyword evidence="4 7" id="KW-0812">Transmembrane</keyword>
<dbReference type="InterPro" id="IPR010920">
    <property type="entry name" value="LSM_dom_sf"/>
</dbReference>
<keyword evidence="3" id="KW-1003">Cell membrane</keyword>
<dbReference type="InterPro" id="IPR023408">
    <property type="entry name" value="MscS_beta-dom_sf"/>
</dbReference>
<reference evidence="10" key="1">
    <citation type="journal article" date="2019" name="Int. J. Syst. Evol. Microbiol.">
        <title>The Global Catalogue of Microorganisms (GCM) 10K type strain sequencing project: providing services to taxonomists for standard genome sequencing and annotation.</title>
        <authorList>
            <consortium name="The Broad Institute Genomics Platform"/>
            <consortium name="The Broad Institute Genome Sequencing Center for Infectious Disease"/>
            <person name="Wu L."/>
            <person name="Ma J."/>
        </authorList>
    </citation>
    <scope>NUCLEOTIDE SEQUENCE [LARGE SCALE GENOMIC DNA]</scope>
    <source>
        <strain evidence="10">KCTC 42423</strain>
    </source>
</reference>
<evidence type="ECO:0000256" key="6">
    <source>
        <dbReference type="ARBA" id="ARBA00023136"/>
    </source>
</evidence>
<evidence type="ECO:0000313" key="10">
    <source>
        <dbReference type="Proteomes" id="UP001597459"/>
    </source>
</evidence>
<feature type="transmembrane region" description="Helical" evidence="7">
    <location>
        <begin position="17"/>
        <end position="43"/>
    </location>
</feature>
<feature type="transmembrane region" description="Helical" evidence="7">
    <location>
        <begin position="64"/>
        <end position="83"/>
    </location>
</feature>
<sequence length="281" mass="32232">MTEIIKKYIDVDSIEGIILYSFIIFFISWGISIVFRKMLMLFLNKKEQKSRYSVTSLRFVSNSVRFIFFIIAFIIVIGTVPFLRRQAGLIFSGAGILAAIIGFAAQAAISNLIAGMFIVIFKPFRIGDYIKLDLERVGIVVDITLRHTVINTFENKRLIIPNSIISTESILNHTIEDSKVLSFNNFKVGINADLDLVRKIILEEANKLEYIADFSNEVKDASEVRVIDVHESYIHVRAYVWITEPFEEFKMKCKLKENIHKRFLAEGVEMPIPLRKIISEA</sequence>